<dbReference type="PROSITE" id="PS51186">
    <property type="entry name" value="GNAT"/>
    <property type="match status" value="1"/>
</dbReference>
<dbReference type="AlphaFoldDB" id="A0A975P908"/>
<organism evidence="2 3">
    <name type="scientific">Gemmobacter fulvus</name>
    <dbReference type="NCBI Taxonomy" id="2840474"/>
    <lineage>
        <taxon>Bacteria</taxon>
        <taxon>Pseudomonadati</taxon>
        <taxon>Pseudomonadota</taxon>
        <taxon>Alphaproteobacteria</taxon>
        <taxon>Rhodobacterales</taxon>
        <taxon>Paracoccaceae</taxon>
        <taxon>Gemmobacter</taxon>
    </lineage>
</organism>
<dbReference type="RefSeq" id="WP_215503797.1">
    <property type="nucleotide sequence ID" value="NZ_CP076361.1"/>
</dbReference>
<sequence length="235" mass="25063">MTPESLAALMEATWPAVRCIEVGPWRVRDGQGGGQRVSATTAQGAWREADLAQAEAEMDRLGQKRLFLIRAGEADLDAALAARGYRINDPVVAYAAPVAQLAQPVSSMAAFRHWPPLAIACDLWAEGGIGTARLAVMDRVTGPKCAILGRTEDRPAGAAFVACHGKSAMLHALEVTPAMRRRGSAHNMLRAAASWAQDQGAETFALVVTEANAAARALYEAQGMVAVGQYHYRLQ</sequence>
<proteinExistence type="predicted"/>
<accession>A0A975P908</accession>
<protein>
    <submittedName>
        <fullName evidence="2">GNAT family N-acetyltransferase</fullName>
    </submittedName>
</protein>
<reference evidence="2" key="1">
    <citation type="submission" date="2021-06" db="EMBL/GenBank/DDBJ databases">
        <title>Direct submission.</title>
        <authorList>
            <person name="Lee C.-S."/>
            <person name="Jin L."/>
        </authorList>
    </citation>
    <scope>NUCLEOTIDE SEQUENCE</scope>
    <source>
        <strain evidence="2">Con5</strain>
    </source>
</reference>
<evidence type="ECO:0000259" key="1">
    <source>
        <dbReference type="PROSITE" id="PS51186"/>
    </source>
</evidence>
<dbReference type="Proteomes" id="UP000679352">
    <property type="component" value="Chromosome"/>
</dbReference>
<keyword evidence="3" id="KW-1185">Reference proteome</keyword>
<feature type="domain" description="N-acetyltransferase" evidence="1">
    <location>
        <begin position="103"/>
        <end position="235"/>
    </location>
</feature>
<evidence type="ECO:0000313" key="2">
    <source>
        <dbReference type="EMBL" id="QWK91607.1"/>
    </source>
</evidence>
<evidence type="ECO:0000313" key="3">
    <source>
        <dbReference type="Proteomes" id="UP000679352"/>
    </source>
</evidence>
<name>A0A975P908_9RHOB</name>
<dbReference type="Pfam" id="PF00583">
    <property type="entry name" value="Acetyltransf_1"/>
    <property type="match status" value="1"/>
</dbReference>
<dbReference type="InterPro" id="IPR016181">
    <property type="entry name" value="Acyl_CoA_acyltransferase"/>
</dbReference>
<dbReference type="CDD" id="cd04301">
    <property type="entry name" value="NAT_SF"/>
    <property type="match status" value="1"/>
</dbReference>
<dbReference type="EMBL" id="CP076361">
    <property type="protein sequence ID" value="QWK91607.1"/>
    <property type="molecule type" value="Genomic_DNA"/>
</dbReference>
<dbReference type="Gene3D" id="3.40.630.30">
    <property type="match status" value="1"/>
</dbReference>
<dbReference type="GO" id="GO:0016747">
    <property type="term" value="F:acyltransferase activity, transferring groups other than amino-acyl groups"/>
    <property type="evidence" value="ECO:0007669"/>
    <property type="project" value="InterPro"/>
</dbReference>
<dbReference type="InterPro" id="IPR000182">
    <property type="entry name" value="GNAT_dom"/>
</dbReference>
<dbReference type="SUPFAM" id="SSF55729">
    <property type="entry name" value="Acyl-CoA N-acyltransferases (Nat)"/>
    <property type="match status" value="1"/>
</dbReference>
<dbReference type="KEGG" id="gfu:KM031_06940"/>
<gene>
    <name evidence="2" type="ORF">KM031_06940</name>
</gene>